<dbReference type="SUPFAM" id="SSF51679">
    <property type="entry name" value="Bacterial luciferase-like"/>
    <property type="match status" value="1"/>
</dbReference>
<sequence>MFERAEELGYDVGWIRVRHFEEFPSSPLTLLSAIAQHTRTIRLGTGVIPLRYEDPIRLAEDAATVDLLSDGRLELGLSTGIPQFAPIFDPVFGESERSFGEESQYRMARLRAAIAGETVANSGAGYMSIRAETDLIVRPHAPGLADRIWYGAGSLASAIRTGTQGLDLHVSTLNSEETGDTFSLGQAKQLRAYRKAFAESPAAAVREPRVAAGRVILPLLSTADEEAYAGFIRGYAERMHDDGRPHDPSVAIRFDRVHAGEPARIVDELLADEALDEVTELTLTLPANGGAEAHLRTLEAVAEHVAPALGWTPVGTAA</sequence>
<evidence type="ECO:0000313" key="2">
    <source>
        <dbReference type="EMBL" id="BDZ50526.1"/>
    </source>
</evidence>
<dbReference type="Pfam" id="PF00296">
    <property type="entry name" value="Bac_luciferase"/>
    <property type="match status" value="1"/>
</dbReference>
<reference evidence="3" key="1">
    <citation type="journal article" date="2019" name="Int. J. Syst. Evol. Microbiol.">
        <title>The Global Catalogue of Microorganisms (GCM) 10K type strain sequencing project: providing services to taxonomists for standard genome sequencing and annotation.</title>
        <authorList>
            <consortium name="The Broad Institute Genomics Platform"/>
            <consortium name="The Broad Institute Genome Sequencing Center for Infectious Disease"/>
            <person name="Wu L."/>
            <person name="Ma J."/>
        </authorList>
    </citation>
    <scope>NUCLEOTIDE SEQUENCE [LARGE SCALE GENOMIC DNA]</scope>
    <source>
        <strain evidence="3">NBRC 108728</strain>
    </source>
</reference>
<keyword evidence="2" id="KW-0503">Monooxygenase</keyword>
<proteinExistence type="predicted"/>
<dbReference type="InterPro" id="IPR036661">
    <property type="entry name" value="Luciferase-like_sf"/>
</dbReference>
<dbReference type="InterPro" id="IPR050766">
    <property type="entry name" value="Bact_Lucif_Oxidored"/>
</dbReference>
<evidence type="ECO:0000259" key="1">
    <source>
        <dbReference type="Pfam" id="PF00296"/>
    </source>
</evidence>
<evidence type="ECO:0000313" key="3">
    <source>
        <dbReference type="Proteomes" id="UP001321486"/>
    </source>
</evidence>
<dbReference type="Proteomes" id="UP001321486">
    <property type="component" value="Chromosome"/>
</dbReference>
<dbReference type="Gene3D" id="3.20.20.30">
    <property type="entry name" value="Luciferase-like domain"/>
    <property type="match status" value="1"/>
</dbReference>
<accession>A0ABN6Y0F8</accession>
<dbReference type="PANTHER" id="PTHR30137">
    <property type="entry name" value="LUCIFERASE-LIKE MONOOXYGENASE"/>
    <property type="match status" value="1"/>
</dbReference>
<gene>
    <name evidence="2" type="ORF">GCM10025867_27670</name>
</gene>
<keyword evidence="2" id="KW-0560">Oxidoreductase</keyword>
<dbReference type="EMBL" id="AP027732">
    <property type="protein sequence ID" value="BDZ50526.1"/>
    <property type="molecule type" value="Genomic_DNA"/>
</dbReference>
<dbReference type="GO" id="GO:0004497">
    <property type="term" value="F:monooxygenase activity"/>
    <property type="evidence" value="ECO:0007669"/>
    <property type="project" value="UniProtKB-KW"/>
</dbReference>
<feature type="domain" description="Luciferase-like" evidence="1">
    <location>
        <begin position="2"/>
        <end position="269"/>
    </location>
</feature>
<dbReference type="PANTHER" id="PTHR30137:SF15">
    <property type="entry name" value="BLL6902 PROTEIN"/>
    <property type="match status" value="1"/>
</dbReference>
<protein>
    <submittedName>
        <fullName evidence="2">Alkanal monooxygenase</fullName>
    </submittedName>
</protein>
<keyword evidence="3" id="KW-1185">Reference proteome</keyword>
<dbReference type="InterPro" id="IPR011251">
    <property type="entry name" value="Luciferase-like_dom"/>
</dbReference>
<name>A0ABN6Y0F8_9MICO</name>
<organism evidence="2 3">
    <name type="scientific">Frondihabitans sucicola</name>
    <dbReference type="NCBI Taxonomy" id="1268041"/>
    <lineage>
        <taxon>Bacteria</taxon>
        <taxon>Bacillati</taxon>
        <taxon>Actinomycetota</taxon>
        <taxon>Actinomycetes</taxon>
        <taxon>Micrococcales</taxon>
        <taxon>Microbacteriaceae</taxon>
        <taxon>Frondihabitans</taxon>
    </lineage>
</organism>